<accession>A0ABR7MNV2</accession>
<protein>
    <recommendedName>
        <fullName evidence="4">YcxB family protein</fullName>
    </recommendedName>
</protein>
<keyword evidence="1" id="KW-0472">Membrane</keyword>
<keyword evidence="3" id="KW-1185">Reference proteome</keyword>
<organism evidence="2 3">
    <name type="scientific">Hymenobacter citatus</name>
    <dbReference type="NCBI Taxonomy" id="2763506"/>
    <lineage>
        <taxon>Bacteria</taxon>
        <taxon>Pseudomonadati</taxon>
        <taxon>Bacteroidota</taxon>
        <taxon>Cytophagia</taxon>
        <taxon>Cytophagales</taxon>
        <taxon>Hymenobacteraceae</taxon>
        <taxon>Hymenobacter</taxon>
    </lineage>
</organism>
<keyword evidence="1" id="KW-0812">Transmembrane</keyword>
<evidence type="ECO:0008006" key="4">
    <source>
        <dbReference type="Google" id="ProtNLM"/>
    </source>
</evidence>
<keyword evidence="1" id="KW-1133">Transmembrane helix</keyword>
<evidence type="ECO:0000313" key="2">
    <source>
        <dbReference type="EMBL" id="MBC6612223.1"/>
    </source>
</evidence>
<comment type="caution">
    <text evidence="2">The sequence shown here is derived from an EMBL/GenBank/DDBJ whole genome shotgun (WGS) entry which is preliminary data.</text>
</comment>
<name>A0ABR7MNV2_9BACT</name>
<proteinExistence type="predicted"/>
<gene>
    <name evidence="2" type="ORF">H8B15_14940</name>
</gene>
<dbReference type="EMBL" id="JACSCY010000012">
    <property type="protein sequence ID" value="MBC6612223.1"/>
    <property type="molecule type" value="Genomic_DNA"/>
</dbReference>
<reference evidence="2 3" key="1">
    <citation type="submission" date="2020-08" db="EMBL/GenBank/DDBJ databases">
        <title>Hymenobacter sp.</title>
        <authorList>
            <person name="Kim M.K."/>
        </authorList>
    </citation>
    <scope>NUCLEOTIDE SEQUENCE [LARGE SCALE GENOMIC DNA]</scope>
    <source>
        <strain evidence="2 3">BT507</strain>
    </source>
</reference>
<evidence type="ECO:0000313" key="3">
    <source>
        <dbReference type="Proteomes" id="UP000622017"/>
    </source>
</evidence>
<dbReference type="RefSeq" id="WP_187320477.1">
    <property type="nucleotide sequence ID" value="NZ_JACSCY010000012.1"/>
</dbReference>
<dbReference type="Proteomes" id="UP000622017">
    <property type="component" value="Unassembled WGS sequence"/>
</dbReference>
<evidence type="ECO:0000256" key="1">
    <source>
        <dbReference type="SAM" id="Phobius"/>
    </source>
</evidence>
<feature type="transmembrane region" description="Helical" evidence="1">
    <location>
        <begin position="30"/>
        <end position="51"/>
    </location>
</feature>
<feature type="transmembrane region" description="Helical" evidence="1">
    <location>
        <begin position="71"/>
        <end position="90"/>
    </location>
</feature>
<sequence>MSISADTTIRIPNVCLSLWQYFVISMRVTFIAYPVMWILLIPLAVGVLSWYSLFNGSISLTQLWSNGAGMLHILLMLYVPILPCLTWYGVRKQYKAHHFLSTGASYQLTHDLLIIDTDTMHTELAWPTIQTARRIGSWLILFASANVGHFIDTKQIVDPGNAESIYALLRTKQIVLK</sequence>